<dbReference type="PANTHER" id="PTHR18964:SF149">
    <property type="entry name" value="BIFUNCTIONAL UDP-N-ACETYLGLUCOSAMINE 2-EPIMERASE_N-ACETYLMANNOSAMINE KINASE"/>
    <property type="match status" value="1"/>
</dbReference>
<comment type="caution">
    <text evidence="2">The sequence shown here is derived from an EMBL/GenBank/DDBJ whole genome shotgun (WGS) entry which is preliminary data.</text>
</comment>
<proteinExistence type="inferred from homology"/>
<evidence type="ECO:0000256" key="1">
    <source>
        <dbReference type="ARBA" id="ARBA00006479"/>
    </source>
</evidence>
<comment type="similarity">
    <text evidence="1">Belongs to the ROK (NagC/XylR) family.</text>
</comment>
<accession>A0ABU5CJ76</accession>
<organism evidence="2 3">
    <name type="scientific">Tigheibacillus jepli</name>
    <dbReference type="NCBI Taxonomy" id="3035914"/>
    <lineage>
        <taxon>Bacteria</taxon>
        <taxon>Bacillati</taxon>
        <taxon>Bacillota</taxon>
        <taxon>Bacilli</taxon>
        <taxon>Bacillales</taxon>
        <taxon>Bacillaceae</taxon>
        <taxon>Tigheibacillus</taxon>
    </lineage>
</organism>
<gene>
    <name evidence="2" type="ORF">P5G51_009380</name>
</gene>
<dbReference type="RefSeq" id="WP_320384540.1">
    <property type="nucleotide sequence ID" value="NZ_JAROCA020000001.1"/>
</dbReference>
<dbReference type="SUPFAM" id="SSF53067">
    <property type="entry name" value="Actin-like ATPase domain"/>
    <property type="match status" value="1"/>
</dbReference>
<evidence type="ECO:0000313" key="3">
    <source>
        <dbReference type="Proteomes" id="UP001228376"/>
    </source>
</evidence>
<name>A0ABU5CJ76_9BACI</name>
<dbReference type="InterPro" id="IPR049874">
    <property type="entry name" value="ROK_cs"/>
</dbReference>
<dbReference type="Gene3D" id="3.30.420.40">
    <property type="match status" value="2"/>
</dbReference>
<protein>
    <submittedName>
        <fullName evidence="2">ROK family protein</fullName>
    </submittedName>
</protein>
<keyword evidence="3" id="KW-1185">Reference proteome</keyword>
<sequence length="214" mass="22409">MSQIRIGVDIGGTSIKIGLVEDTGAILEKWEIPTNQAGTSEIIVNEICDSIGAKLEKYGWTFRDAAGIGVGAPGFVDGKTGFVYEAVNIAGWRNVPLGELFTKRTGLPVFVENDANAAALGENWVGAGNQAENMVAVTLGTGVGGGIIANGKILDGVNGTAGEIGHITIDPHGYPCNCGRRGCLETITSATGMQGRPWKILRRTRIAAWRSIIG</sequence>
<evidence type="ECO:0000313" key="2">
    <source>
        <dbReference type="EMBL" id="MDY0405578.1"/>
    </source>
</evidence>
<dbReference type="Pfam" id="PF00480">
    <property type="entry name" value="ROK"/>
    <property type="match status" value="1"/>
</dbReference>
<dbReference type="EMBL" id="JAROCA020000001">
    <property type="protein sequence ID" value="MDY0405578.1"/>
    <property type="molecule type" value="Genomic_DNA"/>
</dbReference>
<reference evidence="2 3" key="1">
    <citation type="submission" date="2023-10" db="EMBL/GenBank/DDBJ databases">
        <title>179-bfca-hs.</title>
        <authorList>
            <person name="Miliotis G."/>
            <person name="Sengupta P."/>
            <person name="Hameed A."/>
            <person name="Chuvochina M."/>
            <person name="Mcdonagh F."/>
            <person name="Simpson A.C."/>
            <person name="Singh N.K."/>
            <person name="Rekha P.D."/>
            <person name="Raman K."/>
            <person name="Hugenholtz P."/>
            <person name="Venkateswaran K."/>
        </authorList>
    </citation>
    <scope>NUCLEOTIDE SEQUENCE [LARGE SCALE GENOMIC DNA]</scope>
    <source>
        <strain evidence="2 3">179-BFC-A-HS</strain>
    </source>
</reference>
<dbReference type="Proteomes" id="UP001228376">
    <property type="component" value="Unassembled WGS sequence"/>
</dbReference>
<dbReference type="PROSITE" id="PS01125">
    <property type="entry name" value="ROK"/>
    <property type="match status" value="1"/>
</dbReference>
<dbReference type="InterPro" id="IPR043129">
    <property type="entry name" value="ATPase_NBD"/>
</dbReference>
<dbReference type="PANTHER" id="PTHR18964">
    <property type="entry name" value="ROK (REPRESSOR, ORF, KINASE) FAMILY"/>
    <property type="match status" value="1"/>
</dbReference>
<dbReference type="InterPro" id="IPR000600">
    <property type="entry name" value="ROK"/>
</dbReference>